<gene>
    <name evidence="4" type="ORF">RB636_04425</name>
</gene>
<dbReference type="InterPro" id="IPR031107">
    <property type="entry name" value="Small_HSP"/>
</dbReference>
<dbReference type="RefSeq" id="WP_031004898.1">
    <property type="nucleotide sequence ID" value="NZ_JAVFKM010000002.1"/>
</dbReference>
<name>A0ABU7WMC6_9ACTN</name>
<evidence type="ECO:0000259" key="3">
    <source>
        <dbReference type="PROSITE" id="PS01031"/>
    </source>
</evidence>
<keyword evidence="5" id="KW-1185">Reference proteome</keyword>
<dbReference type="PANTHER" id="PTHR11527">
    <property type="entry name" value="HEAT-SHOCK PROTEIN 20 FAMILY MEMBER"/>
    <property type="match status" value="1"/>
</dbReference>
<evidence type="ECO:0000313" key="4">
    <source>
        <dbReference type="EMBL" id="MEF3112446.1"/>
    </source>
</evidence>
<dbReference type="InterPro" id="IPR002068">
    <property type="entry name" value="A-crystallin/Hsp20_dom"/>
</dbReference>
<evidence type="ECO:0000256" key="2">
    <source>
        <dbReference type="RuleBase" id="RU003616"/>
    </source>
</evidence>
<sequence length="140" mass="15481">MLMRTDPFREFDRLTQQVLGTTARPAALPMDAYRAGDEFVIHFDLPGVDPETIDLDIERNVLTVRAERASTAPEGAELIASERTAGKFSRQLFLGDALDSDRVDAAYENGVLTLRIPVAERAKPRKIEIAGGSSRKQISH</sequence>
<dbReference type="EMBL" id="JAVFKM010000002">
    <property type="protein sequence ID" value="MEF3112446.1"/>
    <property type="molecule type" value="Genomic_DNA"/>
</dbReference>
<organism evidence="4 5">
    <name type="scientific">Streptomyces chrestomyceticus</name>
    <dbReference type="NCBI Taxonomy" id="68185"/>
    <lineage>
        <taxon>Bacteria</taxon>
        <taxon>Bacillati</taxon>
        <taxon>Actinomycetota</taxon>
        <taxon>Actinomycetes</taxon>
        <taxon>Kitasatosporales</taxon>
        <taxon>Streptomycetaceae</taxon>
        <taxon>Streptomyces</taxon>
    </lineage>
</organism>
<feature type="domain" description="SHSP" evidence="3">
    <location>
        <begin position="21"/>
        <end position="132"/>
    </location>
</feature>
<reference evidence="4 5" key="1">
    <citation type="submission" date="2023-08" db="EMBL/GenBank/DDBJ databases">
        <authorList>
            <person name="Sharma P."/>
            <person name="Verma V."/>
            <person name="Mohan M.K."/>
            <person name="Dubey A.K."/>
        </authorList>
    </citation>
    <scope>NUCLEOTIDE SEQUENCE [LARGE SCALE GENOMIC DNA]</scope>
    <source>
        <strain evidence="4 5">ADP4</strain>
    </source>
</reference>
<dbReference type="PROSITE" id="PS01031">
    <property type="entry name" value="SHSP"/>
    <property type="match status" value="1"/>
</dbReference>
<proteinExistence type="inferred from homology"/>
<comment type="similarity">
    <text evidence="1 2">Belongs to the small heat shock protein (HSP20) family.</text>
</comment>
<dbReference type="Pfam" id="PF00011">
    <property type="entry name" value="HSP20"/>
    <property type="match status" value="1"/>
</dbReference>
<evidence type="ECO:0000256" key="1">
    <source>
        <dbReference type="PROSITE-ProRule" id="PRU00285"/>
    </source>
</evidence>
<dbReference type="CDD" id="cd06464">
    <property type="entry name" value="ACD_sHsps-like"/>
    <property type="match status" value="1"/>
</dbReference>
<accession>A0ABU7WMC6</accession>
<dbReference type="Gene3D" id="2.60.40.790">
    <property type="match status" value="1"/>
</dbReference>
<dbReference type="Proteomes" id="UP001348265">
    <property type="component" value="Unassembled WGS sequence"/>
</dbReference>
<dbReference type="SUPFAM" id="SSF49764">
    <property type="entry name" value="HSP20-like chaperones"/>
    <property type="match status" value="1"/>
</dbReference>
<comment type="caution">
    <text evidence="4">The sequence shown here is derived from an EMBL/GenBank/DDBJ whole genome shotgun (WGS) entry which is preliminary data.</text>
</comment>
<evidence type="ECO:0000313" key="5">
    <source>
        <dbReference type="Proteomes" id="UP001348265"/>
    </source>
</evidence>
<dbReference type="InterPro" id="IPR008978">
    <property type="entry name" value="HSP20-like_chaperone"/>
</dbReference>
<protein>
    <submittedName>
        <fullName evidence="4">Hsp20/alpha crystallin family protein</fullName>
    </submittedName>
</protein>